<dbReference type="InterPro" id="IPR025857">
    <property type="entry name" value="MacB_PCD"/>
</dbReference>
<sequence length="853" mass="87472">MILRLTLRSTRAHLLRFLLTTFAVFIGVTFITTAYGLADQLRGILDDQTSTAVPGSDTGVPGTDRLLFVSPKLTAFGFSGTLDASLADELKGVDGVATTVGQTQRGVAFEVPDRTEGTLGQIQSSATTSAYDPAQWNLVSGTAPKGPDQLAVNEGGTTAANAQVGDTVVVFLPTGRRQMTVTAIVSPVVPDTNSMFQFTDAVAVFDPVVNAELFGGDDRVDTILVAVAPDADVGAVKAAIEDRLPSGVTVGSADDLTAQVVGIINTIVDGIETGMLVFAGITLFVGTFLVANTFSIVVAQRTKELAVLRAVGAGRRQVFASVLGEAAVIGVLASILGLATGLALSTLAGWAIDTERGAHLVISTRTVAVGLGIGMGVTLASALFPALRAMRVAPVAAMRQHEATPAGRGLRGLLIAPIALVIGIAGIVVGLGDGRSISSRIGLIGGGAVVMFLALAGLSRLIAAPAVRLIGAPLGRGPIATLARTNAARNPRRTATTAGALMIGLALIALVATVGLSVKQSLENQLRNNTTAAWFVVPNQLVPPDPTSITDALAKAQGVAAVVPTAFSNATVAGPRGEASGVAVAGLAEVPKVYDLGVTEGPTRQANTDDGQVWLSADAAKRQGVKLGDRITVSTGTGATATTTVGAIYTRTAALSDVIIDQSIADQVGAQTFVQAIAVKGTPGTSDTALKAAIEPVAGEFANAEVITPREFEKSQTGPLDIAVKAVSMLLLVSVLVAGLGVANTLALSVYERTREIGLLRAVGTTRRQIRKIVRREAVITSVFGGLLGVAVGTTLGIAAVKVLPDALSGTLVIPWSWIILCIFVTVIMGLFAALWPAWRASRMNVLDAISQE</sequence>
<dbReference type="STRING" id="1229780.BN381_310029"/>
<dbReference type="EMBL" id="CANL01000025">
    <property type="protein sequence ID" value="CCM63933.1"/>
    <property type="molecule type" value="Genomic_DNA"/>
</dbReference>
<evidence type="ECO:0000256" key="1">
    <source>
        <dbReference type="ARBA" id="ARBA00004651"/>
    </source>
</evidence>
<feature type="transmembrane region" description="Helical" evidence="7">
    <location>
        <begin position="410"/>
        <end position="431"/>
    </location>
</feature>
<keyword evidence="3 7" id="KW-0812">Transmembrane</keyword>
<dbReference type="Pfam" id="PF12704">
    <property type="entry name" value="MacB_PCD"/>
    <property type="match status" value="2"/>
</dbReference>
<feature type="transmembrane region" description="Helical" evidence="7">
    <location>
        <begin position="498"/>
        <end position="518"/>
    </location>
</feature>
<comment type="caution">
    <text evidence="10">The sequence shown here is derived from an EMBL/GenBank/DDBJ whole genome shotgun (WGS) entry which is preliminary data.</text>
</comment>
<feature type="domain" description="MacB-like periplasmic core" evidence="9">
    <location>
        <begin position="18"/>
        <end position="242"/>
    </location>
</feature>
<feature type="domain" description="ABC3 transporter permease C-terminal" evidence="8">
    <location>
        <begin position="729"/>
        <end position="846"/>
    </location>
</feature>
<dbReference type="AlphaFoldDB" id="R4YZN8"/>
<evidence type="ECO:0000313" key="10">
    <source>
        <dbReference type="EMBL" id="CCM63933.1"/>
    </source>
</evidence>
<protein>
    <submittedName>
        <fullName evidence="10">Uncharacterized protein</fullName>
    </submittedName>
</protein>
<accession>R4YZN8</accession>
<feature type="transmembrane region" description="Helical" evidence="7">
    <location>
        <begin position="778"/>
        <end position="801"/>
    </location>
</feature>
<comment type="subcellular location">
    <subcellularLocation>
        <location evidence="1">Cell membrane</location>
        <topology evidence="1">Multi-pass membrane protein</topology>
    </subcellularLocation>
</comment>
<feature type="domain" description="ABC3 transporter permease C-terminal" evidence="8">
    <location>
        <begin position="277"/>
        <end position="393"/>
    </location>
</feature>
<keyword evidence="11" id="KW-1185">Reference proteome</keyword>
<reference evidence="10 11" key="1">
    <citation type="journal article" date="2013" name="ISME J.">
        <title>Metabolic model for the filamentous 'Candidatus Microthrix parvicella' based on genomic and metagenomic analyses.</title>
        <authorList>
            <person name="Jon McIlroy S."/>
            <person name="Kristiansen R."/>
            <person name="Albertsen M."/>
            <person name="Michael Karst S."/>
            <person name="Rossetti S."/>
            <person name="Lund Nielsen J."/>
            <person name="Tandoi V."/>
            <person name="James Seviour R."/>
            <person name="Nielsen P.H."/>
        </authorList>
    </citation>
    <scope>NUCLEOTIDE SEQUENCE [LARGE SCALE GENOMIC DNA]</scope>
    <source>
        <strain evidence="10 11">RN1</strain>
    </source>
</reference>
<gene>
    <name evidence="10" type="ORF">BN381_310029</name>
</gene>
<name>R4YZN8_9ACTN</name>
<feature type="transmembrane region" description="Helical" evidence="7">
    <location>
        <begin position="437"/>
        <end position="458"/>
    </location>
</feature>
<evidence type="ECO:0000256" key="3">
    <source>
        <dbReference type="ARBA" id="ARBA00022692"/>
    </source>
</evidence>
<evidence type="ECO:0000256" key="6">
    <source>
        <dbReference type="ARBA" id="ARBA00038076"/>
    </source>
</evidence>
<feature type="transmembrane region" description="Helical" evidence="7">
    <location>
        <begin position="367"/>
        <end position="389"/>
    </location>
</feature>
<evidence type="ECO:0000256" key="2">
    <source>
        <dbReference type="ARBA" id="ARBA00022475"/>
    </source>
</evidence>
<feature type="transmembrane region" description="Helical" evidence="7">
    <location>
        <begin position="813"/>
        <end position="836"/>
    </location>
</feature>
<dbReference type="GO" id="GO:0005886">
    <property type="term" value="C:plasma membrane"/>
    <property type="evidence" value="ECO:0007669"/>
    <property type="project" value="UniProtKB-SubCell"/>
</dbReference>
<organism evidence="10 11">
    <name type="scientific">Candidatus Neomicrothrix parvicella RN1</name>
    <dbReference type="NCBI Taxonomy" id="1229780"/>
    <lineage>
        <taxon>Bacteria</taxon>
        <taxon>Bacillati</taxon>
        <taxon>Actinomycetota</taxon>
        <taxon>Acidimicrobiia</taxon>
        <taxon>Acidimicrobiales</taxon>
        <taxon>Microthrixaceae</taxon>
        <taxon>Candidatus Neomicrothrix</taxon>
    </lineage>
</organism>
<feature type="transmembrane region" description="Helical" evidence="7">
    <location>
        <begin position="729"/>
        <end position="751"/>
    </location>
</feature>
<feature type="transmembrane region" description="Helical" evidence="7">
    <location>
        <begin position="14"/>
        <end position="38"/>
    </location>
</feature>
<dbReference type="OrthoDB" id="9780560at2"/>
<comment type="similarity">
    <text evidence="6">Belongs to the ABC-4 integral membrane protein family.</text>
</comment>
<dbReference type="InterPro" id="IPR050250">
    <property type="entry name" value="Macrolide_Exporter_MacB"/>
</dbReference>
<feature type="transmembrane region" description="Helical" evidence="7">
    <location>
        <begin position="318"/>
        <end position="347"/>
    </location>
</feature>
<dbReference type="eggNOG" id="COG3127">
    <property type="taxonomic scope" value="Bacteria"/>
</dbReference>
<evidence type="ECO:0000256" key="7">
    <source>
        <dbReference type="SAM" id="Phobius"/>
    </source>
</evidence>
<evidence type="ECO:0000313" key="11">
    <source>
        <dbReference type="Proteomes" id="UP000018291"/>
    </source>
</evidence>
<evidence type="ECO:0000259" key="9">
    <source>
        <dbReference type="Pfam" id="PF12704"/>
    </source>
</evidence>
<keyword evidence="2" id="KW-1003">Cell membrane</keyword>
<dbReference type="RefSeq" id="WP_012227299.1">
    <property type="nucleotide sequence ID" value="NZ_HG422565.1"/>
</dbReference>
<keyword evidence="4 7" id="KW-1133">Transmembrane helix</keyword>
<dbReference type="PANTHER" id="PTHR30572">
    <property type="entry name" value="MEMBRANE COMPONENT OF TRANSPORTER-RELATED"/>
    <property type="match status" value="1"/>
</dbReference>
<dbReference type="Proteomes" id="UP000018291">
    <property type="component" value="Unassembled WGS sequence"/>
</dbReference>
<dbReference type="Pfam" id="PF02687">
    <property type="entry name" value="FtsX"/>
    <property type="match status" value="2"/>
</dbReference>
<evidence type="ECO:0000256" key="4">
    <source>
        <dbReference type="ARBA" id="ARBA00022989"/>
    </source>
</evidence>
<dbReference type="HOGENOM" id="CLU_012341_1_0_11"/>
<feature type="domain" description="MacB-like periplasmic core" evidence="9">
    <location>
        <begin position="494"/>
        <end position="696"/>
    </location>
</feature>
<dbReference type="InterPro" id="IPR003838">
    <property type="entry name" value="ABC3_permease_C"/>
</dbReference>
<feature type="transmembrane region" description="Helical" evidence="7">
    <location>
        <begin position="275"/>
        <end position="298"/>
    </location>
</feature>
<dbReference type="GO" id="GO:0022857">
    <property type="term" value="F:transmembrane transporter activity"/>
    <property type="evidence" value="ECO:0007669"/>
    <property type="project" value="TreeGrafter"/>
</dbReference>
<evidence type="ECO:0000259" key="8">
    <source>
        <dbReference type="Pfam" id="PF02687"/>
    </source>
</evidence>
<dbReference type="PANTHER" id="PTHR30572:SF4">
    <property type="entry name" value="ABC TRANSPORTER PERMEASE YTRF"/>
    <property type="match status" value="1"/>
</dbReference>
<evidence type="ECO:0000256" key="5">
    <source>
        <dbReference type="ARBA" id="ARBA00023136"/>
    </source>
</evidence>
<keyword evidence="5 7" id="KW-0472">Membrane</keyword>
<proteinExistence type="inferred from homology"/>